<dbReference type="Proteomes" id="UP000425178">
    <property type="component" value="Chromosome"/>
</dbReference>
<keyword evidence="8 16" id="KW-0418">Kinase</keyword>
<feature type="domain" description="HAMP" evidence="15">
    <location>
        <begin position="193"/>
        <end position="246"/>
    </location>
</feature>
<keyword evidence="17" id="KW-1185">Reference proteome</keyword>
<dbReference type="PROSITE" id="PS50885">
    <property type="entry name" value="HAMP"/>
    <property type="match status" value="1"/>
</dbReference>
<dbReference type="KEGG" id="ccoe:CETAM_11355"/>
<dbReference type="SUPFAM" id="SSF47384">
    <property type="entry name" value="Homodimeric domain of signal transducing histidine kinase"/>
    <property type="match status" value="1"/>
</dbReference>
<gene>
    <name evidence="16" type="primary">tcrY</name>
    <name evidence="16" type="ORF">CETAM_11355</name>
</gene>
<evidence type="ECO:0000256" key="12">
    <source>
        <dbReference type="SAM" id="MobiDB-lite"/>
    </source>
</evidence>
<evidence type="ECO:0000256" key="1">
    <source>
        <dbReference type="ARBA" id="ARBA00000085"/>
    </source>
</evidence>
<dbReference type="PANTHER" id="PTHR45436">
    <property type="entry name" value="SENSOR HISTIDINE KINASE YKOH"/>
    <property type="match status" value="1"/>
</dbReference>
<proteinExistence type="predicted"/>
<dbReference type="InterPro" id="IPR003661">
    <property type="entry name" value="HisK_dim/P_dom"/>
</dbReference>
<dbReference type="EMBL" id="CP046453">
    <property type="protein sequence ID" value="QGU05504.1"/>
    <property type="molecule type" value="Genomic_DNA"/>
</dbReference>
<dbReference type="Gene3D" id="3.30.565.10">
    <property type="entry name" value="Histidine kinase-like ATPase, C-terminal domain"/>
    <property type="match status" value="1"/>
</dbReference>
<dbReference type="GO" id="GO:0000155">
    <property type="term" value="F:phosphorelay sensor kinase activity"/>
    <property type="evidence" value="ECO:0007669"/>
    <property type="project" value="InterPro"/>
</dbReference>
<feature type="domain" description="Histidine kinase" evidence="14">
    <location>
        <begin position="261"/>
        <end position="473"/>
    </location>
</feature>
<dbReference type="InterPro" id="IPR003660">
    <property type="entry name" value="HAMP_dom"/>
</dbReference>
<evidence type="ECO:0000256" key="8">
    <source>
        <dbReference type="ARBA" id="ARBA00022777"/>
    </source>
</evidence>
<evidence type="ECO:0000256" key="5">
    <source>
        <dbReference type="ARBA" id="ARBA00022553"/>
    </source>
</evidence>
<keyword evidence="9 13" id="KW-1133">Transmembrane helix</keyword>
<dbReference type="InterPro" id="IPR050428">
    <property type="entry name" value="TCS_sensor_his_kinase"/>
</dbReference>
<feature type="region of interest" description="Disordered" evidence="12">
    <location>
        <begin position="1"/>
        <end position="21"/>
    </location>
</feature>
<dbReference type="PANTHER" id="PTHR45436:SF5">
    <property type="entry name" value="SENSOR HISTIDINE KINASE TRCS"/>
    <property type="match status" value="1"/>
</dbReference>
<name>A0A6B8VVY8_9CORY</name>
<keyword evidence="6 16" id="KW-0808">Transferase</keyword>
<evidence type="ECO:0000256" key="11">
    <source>
        <dbReference type="ARBA" id="ARBA00023136"/>
    </source>
</evidence>
<dbReference type="SMART" id="SM00304">
    <property type="entry name" value="HAMP"/>
    <property type="match status" value="1"/>
</dbReference>
<dbReference type="Pfam" id="PF00512">
    <property type="entry name" value="HisKA"/>
    <property type="match status" value="1"/>
</dbReference>
<dbReference type="AlphaFoldDB" id="A0A6B8VVY8"/>
<dbReference type="InterPro" id="IPR003594">
    <property type="entry name" value="HATPase_dom"/>
</dbReference>
<dbReference type="GO" id="GO:0005509">
    <property type="term" value="F:calcium ion binding"/>
    <property type="evidence" value="ECO:0007669"/>
    <property type="project" value="UniProtKB-ARBA"/>
</dbReference>
<evidence type="ECO:0000256" key="7">
    <source>
        <dbReference type="ARBA" id="ARBA00022692"/>
    </source>
</evidence>
<dbReference type="CDD" id="cd06225">
    <property type="entry name" value="HAMP"/>
    <property type="match status" value="1"/>
</dbReference>
<evidence type="ECO:0000256" key="6">
    <source>
        <dbReference type="ARBA" id="ARBA00022679"/>
    </source>
</evidence>
<protein>
    <recommendedName>
        <fullName evidence="4">histidine kinase</fullName>
        <ecNumber evidence="4">2.7.13.3</ecNumber>
    </recommendedName>
</protein>
<dbReference type="FunFam" id="3.30.565.10:FF:000006">
    <property type="entry name" value="Sensor histidine kinase WalK"/>
    <property type="match status" value="1"/>
</dbReference>
<dbReference type="Gene3D" id="1.10.287.130">
    <property type="match status" value="1"/>
</dbReference>
<evidence type="ECO:0000259" key="15">
    <source>
        <dbReference type="PROSITE" id="PS50885"/>
    </source>
</evidence>
<dbReference type="InterPro" id="IPR036890">
    <property type="entry name" value="HATPase_C_sf"/>
</dbReference>
<feature type="transmembrane region" description="Helical" evidence="13">
    <location>
        <begin position="32"/>
        <end position="53"/>
    </location>
</feature>
<dbReference type="PROSITE" id="PS50109">
    <property type="entry name" value="HIS_KIN"/>
    <property type="match status" value="1"/>
</dbReference>
<evidence type="ECO:0000313" key="17">
    <source>
        <dbReference type="Proteomes" id="UP000425178"/>
    </source>
</evidence>
<keyword evidence="7 13" id="KW-0812">Transmembrane</keyword>
<keyword evidence="10" id="KW-0902">Two-component regulatory system</keyword>
<comment type="subcellular location">
    <subcellularLocation>
        <location evidence="3">Cell membrane</location>
    </subcellularLocation>
</comment>
<evidence type="ECO:0000256" key="9">
    <source>
        <dbReference type="ARBA" id="ARBA00022989"/>
    </source>
</evidence>
<dbReference type="CDD" id="cd00075">
    <property type="entry name" value="HATPase"/>
    <property type="match status" value="1"/>
</dbReference>
<dbReference type="RefSeq" id="WP_231587478.1">
    <property type="nucleotide sequence ID" value="NZ_CP046453.1"/>
</dbReference>
<comment type="cofactor">
    <cofactor evidence="2">
        <name>a divalent metal cation</name>
        <dbReference type="ChEBI" id="CHEBI:60240"/>
    </cofactor>
</comment>
<keyword evidence="11 13" id="KW-0472">Membrane</keyword>
<dbReference type="CDD" id="cd00082">
    <property type="entry name" value="HisKA"/>
    <property type="match status" value="1"/>
</dbReference>
<evidence type="ECO:0000256" key="10">
    <source>
        <dbReference type="ARBA" id="ARBA00023012"/>
    </source>
</evidence>
<evidence type="ECO:0000256" key="13">
    <source>
        <dbReference type="SAM" id="Phobius"/>
    </source>
</evidence>
<dbReference type="Gene3D" id="6.10.340.10">
    <property type="match status" value="1"/>
</dbReference>
<comment type="catalytic activity">
    <reaction evidence="1">
        <text>ATP + protein L-histidine = ADP + protein N-phospho-L-histidine.</text>
        <dbReference type="EC" id="2.7.13.3"/>
    </reaction>
</comment>
<reference evidence="16 17" key="1">
    <citation type="journal article" date="2021" name="Int. J. Syst. Evol. Microbiol.">
        <title>Classification of three corynebacterial strains isolated from a small paddock in North Rhine-Westphalia: proposal of &lt;i&gt;Corynebacterium kalinowskii&lt;/i&gt; sp. nov., &lt;i&gt;Corynebacterium comes&lt;/i&gt; sp. nov. and &lt;i&gt;Corynebacterium occultum&lt;/i&gt; sp. nov.</title>
        <authorList>
            <person name="Schaffert L."/>
            <person name="Ruwe M."/>
            <person name="Milse J."/>
            <person name="Hanuschka K."/>
            <person name="Ortseifen V."/>
            <person name="Droste J."/>
            <person name="Brandt D."/>
            <person name="Schl L."/>
            <person name="Kutter Y."/>
            <person name="Vinke S."/>
            <person name="Vieh P."/>
            <person name="Jacob L."/>
            <person name="L N.C."/>
            <person name="Schulte-Berndt E."/>
            <person name="Hain C."/>
            <person name="Linder M."/>
            <person name="Schmidt P."/>
            <person name="Wollenschl L."/>
            <person name="Luttermann T."/>
            <person name="Thieme E."/>
            <person name="Hassa J."/>
            <person name="Haak M."/>
            <person name="Wittchen M."/>
            <person name="Mentz A."/>
            <person name="Persicke M."/>
            <person name="Busche T."/>
            <person name="R C."/>
        </authorList>
    </citation>
    <scope>NUCLEOTIDE SEQUENCE [LARGE SCALE GENOMIC DNA]</scope>
    <source>
        <strain evidence="16 17">2019</strain>
    </source>
</reference>
<dbReference type="FunFam" id="1.10.287.130:FF:000001">
    <property type="entry name" value="Two-component sensor histidine kinase"/>
    <property type="match status" value="1"/>
</dbReference>
<dbReference type="InterPro" id="IPR004358">
    <property type="entry name" value="Sig_transdc_His_kin-like_C"/>
</dbReference>
<dbReference type="InterPro" id="IPR005467">
    <property type="entry name" value="His_kinase_dom"/>
</dbReference>
<keyword evidence="5" id="KW-0597">Phosphoprotein</keyword>
<sequence>MDNPYAKLDPRETLHAPPPPQVPERAWPLRTWLVVIIVVLSGLGLAASSVAVSSIMREVTYSRVDEDLVNSLSGWARSSEIFKSETDSRPPSDYVVIKLFEDGSSVVFNDPGELPRLSSVAVGRPPQTVDSAPGSDSKTRWRVIAHREEGVTTVVAKNLAREQTLLYGLALVQVVISLLVLAVLALLSYYVVRQAMAPLREVERTAGEIAAGDLDRRVPAWPRTTEVGQLAHALNTMIGQLQESVETARSKEEQMRRFVGDASHELRTPLTSVRGYTELYRSGATDDIDMVFTRIDDESRRMSLLVEDLLALTRAEGSRLELTTVDLLELSLSVASSARAAFPGREVTVSNETSSVPVVEGDVSRLHQVLLNLISNGLTHGGPEAVVTVTLRLEDDDVVLTVADDGRGMSPEAASHIFERFYREDPSRSRASGGSGLGLAIVKSLVEKHGGSITVDTTEGEGSAFTVRLPRSE</sequence>
<dbReference type="SUPFAM" id="SSF55874">
    <property type="entry name" value="ATPase domain of HSP90 chaperone/DNA topoisomerase II/histidine kinase"/>
    <property type="match status" value="1"/>
</dbReference>
<dbReference type="GO" id="GO:0005886">
    <property type="term" value="C:plasma membrane"/>
    <property type="evidence" value="ECO:0007669"/>
    <property type="project" value="UniProtKB-SubCell"/>
</dbReference>
<dbReference type="Pfam" id="PF02518">
    <property type="entry name" value="HATPase_c"/>
    <property type="match status" value="1"/>
</dbReference>
<feature type="transmembrane region" description="Helical" evidence="13">
    <location>
        <begin position="165"/>
        <end position="192"/>
    </location>
</feature>
<evidence type="ECO:0000259" key="14">
    <source>
        <dbReference type="PROSITE" id="PS50109"/>
    </source>
</evidence>
<dbReference type="Pfam" id="PF00672">
    <property type="entry name" value="HAMP"/>
    <property type="match status" value="1"/>
</dbReference>
<dbReference type="EC" id="2.7.13.3" evidence="4"/>
<dbReference type="SMART" id="SM00387">
    <property type="entry name" value="HATPase_c"/>
    <property type="match status" value="1"/>
</dbReference>
<dbReference type="SMART" id="SM00388">
    <property type="entry name" value="HisKA"/>
    <property type="match status" value="1"/>
</dbReference>
<evidence type="ECO:0000256" key="4">
    <source>
        <dbReference type="ARBA" id="ARBA00012438"/>
    </source>
</evidence>
<evidence type="ECO:0000313" key="16">
    <source>
        <dbReference type="EMBL" id="QGU05504.1"/>
    </source>
</evidence>
<evidence type="ECO:0000256" key="3">
    <source>
        <dbReference type="ARBA" id="ARBA00004236"/>
    </source>
</evidence>
<dbReference type="PRINTS" id="PR00344">
    <property type="entry name" value="BCTRLSENSOR"/>
</dbReference>
<evidence type="ECO:0000256" key="2">
    <source>
        <dbReference type="ARBA" id="ARBA00001968"/>
    </source>
</evidence>
<organism evidence="16 17">
    <name type="scientific">Corynebacterium comes</name>
    <dbReference type="NCBI Taxonomy" id="2675218"/>
    <lineage>
        <taxon>Bacteria</taxon>
        <taxon>Bacillati</taxon>
        <taxon>Actinomycetota</taxon>
        <taxon>Actinomycetes</taxon>
        <taxon>Mycobacteriales</taxon>
        <taxon>Corynebacteriaceae</taxon>
        <taxon>Corynebacterium</taxon>
    </lineage>
</organism>
<dbReference type="InterPro" id="IPR036097">
    <property type="entry name" value="HisK_dim/P_sf"/>
</dbReference>
<accession>A0A6B8VVY8</accession>
<dbReference type="SUPFAM" id="SSF158472">
    <property type="entry name" value="HAMP domain-like"/>
    <property type="match status" value="1"/>
</dbReference>